<evidence type="ECO:0000313" key="3">
    <source>
        <dbReference type="EMBL" id="MQX13345.1"/>
    </source>
</evidence>
<feature type="region of interest" description="Disordered" evidence="1">
    <location>
        <begin position="1"/>
        <end position="28"/>
    </location>
</feature>
<comment type="caution">
    <text evidence="3">The sequence shown here is derived from an EMBL/GenBank/DDBJ whole genome shotgun (WGS) entry which is preliminary data.</text>
</comment>
<proteinExistence type="predicted"/>
<protein>
    <submittedName>
        <fullName evidence="3">Nitrile hydratase accessory protein</fullName>
    </submittedName>
</protein>
<evidence type="ECO:0000256" key="1">
    <source>
        <dbReference type="SAM" id="MobiDB-lite"/>
    </source>
</evidence>
<dbReference type="Gene3D" id="1.10.472.20">
    <property type="entry name" value="Nitrile hydratase, beta subunit"/>
    <property type="match status" value="1"/>
</dbReference>
<evidence type="ECO:0000313" key="4">
    <source>
        <dbReference type="Proteomes" id="UP000439983"/>
    </source>
</evidence>
<accession>A0A6N7L8S0</accession>
<dbReference type="InterPro" id="IPR049054">
    <property type="entry name" value="CN_hydtase_beta-like_N"/>
</dbReference>
<dbReference type="EMBL" id="WITC01000007">
    <property type="protein sequence ID" value="MQX13345.1"/>
    <property type="molecule type" value="Genomic_DNA"/>
</dbReference>
<evidence type="ECO:0000259" key="2">
    <source>
        <dbReference type="Pfam" id="PF21006"/>
    </source>
</evidence>
<gene>
    <name evidence="3" type="ORF">GHK62_00830</name>
</gene>
<reference evidence="3 4" key="1">
    <citation type="journal article" date="2013" name="Genome Biol.">
        <title>Comparative genomics of the core and accessory genomes of 48 Sinorhizobium strains comprising five genospecies.</title>
        <authorList>
            <person name="Sugawara M."/>
            <person name="Epstein B."/>
            <person name="Badgley B.D."/>
            <person name="Unno T."/>
            <person name="Xu L."/>
            <person name="Reese J."/>
            <person name="Gyaneshwar P."/>
            <person name="Denny R."/>
            <person name="Mudge J."/>
            <person name="Bharti A.K."/>
            <person name="Farmer A.D."/>
            <person name="May G.D."/>
            <person name="Woodward J.E."/>
            <person name="Medigue C."/>
            <person name="Vallenet D."/>
            <person name="Lajus A."/>
            <person name="Rouy Z."/>
            <person name="Martinez-Vaz B."/>
            <person name="Tiffin P."/>
            <person name="Young N.D."/>
            <person name="Sadowsky M.J."/>
        </authorList>
    </citation>
    <scope>NUCLEOTIDE SEQUENCE [LARGE SCALE GENOMIC DNA]</scope>
    <source>
        <strain evidence="3 4">USDA4894</strain>
    </source>
</reference>
<dbReference type="SUPFAM" id="SSF50090">
    <property type="entry name" value="Electron transport accessory proteins"/>
    <property type="match status" value="1"/>
</dbReference>
<keyword evidence="4" id="KW-1185">Reference proteome</keyword>
<dbReference type="Proteomes" id="UP000439983">
    <property type="component" value="Unassembled WGS sequence"/>
</dbReference>
<dbReference type="RefSeq" id="WP_153436509.1">
    <property type="nucleotide sequence ID" value="NZ_CP121659.1"/>
</dbReference>
<feature type="domain" description="Nitrile hydratase beta subunit-like N-terminal" evidence="2">
    <location>
        <begin position="26"/>
        <end position="110"/>
    </location>
</feature>
<dbReference type="InterPro" id="IPR008990">
    <property type="entry name" value="Elect_transpt_acc-like_dom_sf"/>
</dbReference>
<organism evidence="3 4">
    <name type="scientific">Sinorhizobium terangae</name>
    <dbReference type="NCBI Taxonomy" id="110322"/>
    <lineage>
        <taxon>Bacteria</taxon>
        <taxon>Pseudomonadati</taxon>
        <taxon>Pseudomonadota</taxon>
        <taxon>Alphaproteobacteria</taxon>
        <taxon>Hyphomicrobiales</taxon>
        <taxon>Rhizobiaceae</taxon>
        <taxon>Sinorhizobium/Ensifer group</taxon>
        <taxon>Sinorhizobium</taxon>
    </lineage>
</organism>
<dbReference type="AlphaFoldDB" id="A0A6N7L8S0"/>
<sequence length="128" mass="13856">MDGSAEGKPAFTSPLLASTELPKSTEGDPVFAEPWQAAAFAMALSLHEQGVFSWGEWAEALSAELHKPGRKADASDYYDCWVAALSRLIAERSIASGCELEALTRSWQRAAEATPHGKPIIIENDPLR</sequence>
<dbReference type="OrthoDB" id="9811616at2"/>
<dbReference type="InterPro" id="IPR023808">
    <property type="entry name" value="Nitrile_Hydratase_acc_put"/>
</dbReference>
<name>A0A6N7L8S0_SINTE</name>
<dbReference type="Pfam" id="PF21006">
    <property type="entry name" value="NHase_beta_N"/>
    <property type="match status" value="1"/>
</dbReference>
<dbReference type="NCBIfam" id="TIGR03889">
    <property type="entry name" value="nitrile_acc"/>
    <property type="match status" value="1"/>
</dbReference>
<dbReference type="InterPro" id="IPR042262">
    <property type="entry name" value="CN_hydtase_beta_C"/>
</dbReference>